<dbReference type="InterPro" id="IPR051410">
    <property type="entry name" value="Ferric/Cupric_Reductase"/>
</dbReference>
<feature type="transmembrane region" description="Helical" evidence="12">
    <location>
        <begin position="32"/>
        <end position="54"/>
    </location>
</feature>
<comment type="caution">
    <text evidence="14">The sequence shown here is derived from an EMBL/GenBank/DDBJ whole genome shotgun (WGS) entry which is preliminary data.</text>
</comment>
<dbReference type="PROSITE" id="PS51384">
    <property type="entry name" value="FAD_FR"/>
    <property type="match status" value="1"/>
</dbReference>
<dbReference type="CDD" id="cd06186">
    <property type="entry name" value="NOX_Duox_like_FAD_NADP"/>
    <property type="match status" value="1"/>
</dbReference>
<dbReference type="Pfam" id="PF08030">
    <property type="entry name" value="NAD_binding_6"/>
    <property type="match status" value="1"/>
</dbReference>
<dbReference type="GO" id="GO:0005886">
    <property type="term" value="C:plasma membrane"/>
    <property type="evidence" value="ECO:0007669"/>
    <property type="project" value="TreeGrafter"/>
</dbReference>
<evidence type="ECO:0000256" key="11">
    <source>
        <dbReference type="SAM" id="MobiDB-lite"/>
    </source>
</evidence>
<evidence type="ECO:0000256" key="10">
    <source>
        <dbReference type="ARBA" id="ARBA00023180"/>
    </source>
</evidence>
<evidence type="ECO:0000256" key="6">
    <source>
        <dbReference type="ARBA" id="ARBA00022989"/>
    </source>
</evidence>
<evidence type="ECO:0000256" key="8">
    <source>
        <dbReference type="ARBA" id="ARBA00023065"/>
    </source>
</evidence>
<dbReference type="Pfam" id="PF01794">
    <property type="entry name" value="Ferric_reduct"/>
    <property type="match status" value="1"/>
</dbReference>
<evidence type="ECO:0000256" key="4">
    <source>
        <dbReference type="ARBA" id="ARBA00022692"/>
    </source>
</evidence>
<gene>
    <name evidence="14" type="ORF">PsYK624_058810</name>
</gene>
<evidence type="ECO:0000313" key="14">
    <source>
        <dbReference type="EMBL" id="GJE89774.1"/>
    </source>
</evidence>
<dbReference type="PANTHER" id="PTHR32361">
    <property type="entry name" value="FERRIC/CUPRIC REDUCTASE TRANSMEMBRANE COMPONENT"/>
    <property type="match status" value="1"/>
</dbReference>
<dbReference type="SFLD" id="SFLDS00052">
    <property type="entry name" value="Ferric_Reductase_Domain"/>
    <property type="match status" value="1"/>
</dbReference>
<evidence type="ECO:0000256" key="12">
    <source>
        <dbReference type="SAM" id="Phobius"/>
    </source>
</evidence>
<dbReference type="AlphaFoldDB" id="A0A9P3G8I5"/>
<keyword evidence="4 12" id="KW-0812">Transmembrane</keyword>
<dbReference type="InterPro" id="IPR013121">
    <property type="entry name" value="Fe_red_NAD-bd_6"/>
</dbReference>
<reference evidence="14 15" key="1">
    <citation type="submission" date="2021-08" db="EMBL/GenBank/DDBJ databases">
        <title>Draft Genome Sequence of Phanerochaete sordida strain YK-624.</title>
        <authorList>
            <person name="Mori T."/>
            <person name="Dohra H."/>
            <person name="Suzuki T."/>
            <person name="Kawagishi H."/>
            <person name="Hirai H."/>
        </authorList>
    </citation>
    <scope>NUCLEOTIDE SEQUENCE [LARGE SCALE GENOMIC DNA]</scope>
    <source>
        <strain evidence="14 15">YK-624</strain>
    </source>
</reference>
<dbReference type="OrthoDB" id="4494341at2759"/>
<evidence type="ECO:0000259" key="13">
    <source>
        <dbReference type="PROSITE" id="PS51384"/>
    </source>
</evidence>
<sequence>MSEVTSQPLPPAVLEYIYERERWARISMFRMWFLDTGVIGFATVINVVSVMWAWKQRRSLRRRSSNTSTNRSTVDTSPGGGGRISLRRLPAAALALIRIPAFRWRIPLVNMTLLELFLTLNYLAALLILDVVYSQHRQYGSIQAHAANMACSQFPLIVALAMKNNAIEYLTGISHEKLNLMHRIISRLILIQIWVHFIAIVAGHAPIWTETWRFCGFIAGMSFSILTVLSIKPIRQRFYEFFWITHVIFVLLFLVAATIHTSGPLGFPYDNFIWPCFVIWGQDRICRYLRYVLLTSFQAPSKAPARVEILSDDTLRITVRRTFYLPTFTGRGAFARGAGWKAGQHMFLAFPTIGPLESHPFTIAAFSEPLDAPAPGETTVDDRERELMWIVRKRQGLTGRLYDHVAAEGGACDIHLFMDGPYGAPPDITVFETCVFIAGGSGVAYTIPRMRDILLEARKGAAFARRVVFIWAVRHTAHINWIVHDLQKAVASCPPDVELSIQVYVTSSDKPKLSHASTLSCVPTLADNHDSPASTTPVAFGEITTERRPPPPYSSEKDASEKEKDLERGSDSSHAGSVDCELKGVDVRFGRPDVQNLLKEIVTAARGTVSVDISGPELLVAATRSALASEWAGPLAVLRGGASVQLNVEDFTM</sequence>
<dbReference type="SUPFAM" id="SSF52343">
    <property type="entry name" value="Ferredoxin reductase-like, C-terminal NADP-linked domain"/>
    <property type="match status" value="1"/>
</dbReference>
<keyword evidence="5" id="KW-0249">Electron transport</keyword>
<keyword evidence="6 12" id="KW-1133">Transmembrane helix</keyword>
<dbReference type="InterPro" id="IPR013112">
    <property type="entry name" value="FAD-bd_8"/>
</dbReference>
<evidence type="ECO:0000256" key="2">
    <source>
        <dbReference type="ARBA" id="ARBA00006278"/>
    </source>
</evidence>
<keyword evidence="7" id="KW-0560">Oxidoreductase</keyword>
<evidence type="ECO:0000256" key="3">
    <source>
        <dbReference type="ARBA" id="ARBA00022448"/>
    </source>
</evidence>
<comment type="similarity">
    <text evidence="2">Belongs to the ferric reductase (FRE) family.</text>
</comment>
<protein>
    <submittedName>
        <fullName evidence="14">NADPH oxidase family protein</fullName>
    </submittedName>
</protein>
<comment type="subcellular location">
    <subcellularLocation>
        <location evidence="1">Membrane</location>
        <topology evidence="1">Multi-pass membrane protein</topology>
    </subcellularLocation>
</comment>
<dbReference type="InterPro" id="IPR013130">
    <property type="entry name" value="Fe3_Rdtase_TM_dom"/>
</dbReference>
<evidence type="ECO:0000313" key="15">
    <source>
        <dbReference type="Proteomes" id="UP000703269"/>
    </source>
</evidence>
<keyword evidence="9 12" id="KW-0472">Membrane</keyword>
<dbReference type="Pfam" id="PF08022">
    <property type="entry name" value="FAD_binding_8"/>
    <property type="match status" value="1"/>
</dbReference>
<keyword evidence="3" id="KW-0813">Transport</keyword>
<keyword evidence="10" id="KW-0325">Glycoprotein</keyword>
<accession>A0A9P3G8I5</accession>
<dbReference type="GO" id="GO:0015677">
    <property type="term" value="P:copper ion import"/>
    <property type="evidence" value="ECO:0007669"/>
    <property type="project" value="TreeGrafter"/>
</dbReference>
<feature type="transmembrane region" description="Helical" evidence="12">
    <location>
        <begin position="211"/>
        <end position="229"/>
    </location>
</feature>
<dbReference type="GO" id="GO:0000293">
    <property type="term" value="F:ferric-chelate reductase activity"/>
    <property type="evidence" value="ECO:0007669"/>
    <property type="project" value="UniProtKB-ARBA"/>
</dbReference>
<feature type="domain" description="FAD-binding FR-type" evidence="13">
    <location>
        <begin position="296"/>
        <end position="428"/>
    </location>
</feature>
<dbReference type="SFLD" id="SFLDG01168">
    <property type="entry name" value="Ferric_reductase_subgroup_(FRE"/>
    <property type="match status" value="1"/>
</dbReference>
<keyword evidence="15" id="KW-1185">Reference proteome</keyword>
<dbReference type="InterPro" id="IPR039261">
    <property type="entry name" value="FNR_nucleotide-bd"/>
</dbReference>
<evidence type="ECO:0000256" key="7">
    <source>
        <dbReference type="ARBA" id="ARBA00023002"/>
    </source>
</evidence>
<evidence type="ECO:0000256" key="1">
    <source>
        <dbReference type="ARBA" id="ARBA00004141"/>
    </source>
</evidence>
<organism evidence="14 15">
    <name type="scientific">Phanerochaete sordida</name>
    <dbReference type="NCBI Taxonomy" id="48140"/>
    <lineage>
        <taxon>Eukaryota</taxon>
        <taxon>Fungi</taxon>
        <taxon>Dikarya</taxon>
        <taxon>Basidiomycota</taxon>
        <taxon>Agaricomycotina</taxon>
        <taxon>Agaricomycetes</taxon>
        <taxon>Polyporales</taxon>
        <taxon>Phanerochaetaceae</taxon>
        <taxon>Phanerochaete</taxon>
    </lineage>
</organism>
<dbReference type="InterPro" id="IPR017927">
    <property type="entry name" value="FAD-bd_FR_type"/>
</dbReference>
<keyword evidence="8" id="KW-0406">Ion transport</keyword>
<proteinExistence type="inferred from homology"/>
<dbReference type="Gene3D" id="3.40.50.80">
    <property type="entry name" value="Nucleotide-binding domain of ferredoxin-NADP reductase (FNR) module"/>
    <property type="match status" value="1"/>
</dbReference>
<dbReference type="EMBL" id="BPQB01000014">
    <property type="protein sequence ID" value="GJE89774.1"/>
    <property type="molecule type" value="Genomic_DNA"/>
</dbReference>
<feature type="transmembrane region" description="Helical" evidence="12">
    <location>
        <begin position="184"/>
        <end position="205"/>
    </location>
</feature>
<feature type="transmembrane region" description="Helical" evidence="12">
    <location>
        <begin position="112"/>
        <end position="133"/>
    </location>
</feature>
<feature type="compositionally biased region" description="Basic and acidic residues" evidence="11">
    <location>
        <begin position="544"/>
        <end position="571"/>
    </location>
</feature>
<evidence type="ECO:0000256" key="5">
    <source>
        <dbReference type="ARBA" id="ARBA00022982"/>
    </source>
</evidence>
<feature type="transmembrane region" description="Helical" evidence="12">
    <location>
        <begin position="241"/>
        <end position="259"/>
    </location>
</feature>
<dbReference type="PANTHER" id="PTHR32361:SF9">
    <property type="entry name" value="FERRIC REDUCTASE TRANSMEMBRANE COMPONENT 3-RELATED"/>
    <property type="match status" value="1"/>
</dbReference>
<dbReference type="GO" id="GO:0006879">
    <property type="term" value="P:intracellular iron ion homeostasis"/>
    <property type="evidence" value="ECO:0007669"/>
    <property type="project" value="TreeGrafter"/>
</dbReference>
<dbReference type="Proteomes" id="UP000703269">
    <property type="component" value="Unassembled WGS sequence"/>
</dbReference>
<dbReference type="GO" id="GO:0006826">
    <property type="term" value="P:iron ion transport"/>
    <property type="evidence" value="ECO:0007669"/>
    <property type="project" value="TreeGrafter"/>
</dbReference>
<feature type="region of interest" description="Disordered" evidence="11">
    <location>
        <begin position="525"/>
        <end position="577"/>
    </location>
</feature>
<evidence type="ECO:0000256" key="9">
    <source>
        <dbReference type="ARBA" id="ARBA00023136"/>
    </source>
</evidence>
<name>A0A9P3G8I5_9APHY</name>